<dbReference type="EMBL" id="CP002048">
    <property type="protein sequence ID" value="ADI01983.1"/>
    <property type="molecule type" value="Genomic_DNA"/>
</dbReference>
<name>D7CMP8_SYNLT</name>
<evidence type="ECO:0000313" key="2">
    <source>
        <dbReference type="Proteomes" id="UP000000378"/>
    </source>
</evidence>
<dbReference type="Pfam" id="PF14084">
    <property type="entry name" value="DUF4264"/>
    <property type="match status" value="1"/>
</dbReference>
<keyword evidence="2" id="KW-1185">Reference proteome</keyword>
<reference evidence="2" key="1">
    <citation type="journal article" date="2010" name="Stand. Genomic Sci.">
        <title>Complete genome sequence of Syntrophothermus lipocalidus type strain (TGB-C1T).</title>
        <authorList>
            <consortium name="US DOE Joint Genome Institute (JGI-PGF)"/>
            <person name="Djao O."/>
            <person name="Zhang X."/>
            <person name="Lucas S."/>
            <person name="Lapidus A."/>
            <person name="Glavina Del Rio T."/>
            <person name="Nolan M."/>
            <person name="Tice H."/>
            <person name="Cheng J."/>
            <person name="Han C."/>
            <person name="Tapia R."/>
            <person name="Goodwin L."/>
            <person name="Pitluck S."/>
            <person name="Liolios K."/>
            <person name="Ivanova N."/>
            <person name="Mavromatis K."/>
            <person name="Mikhailova N."/>
            <person name="Ovchinnikova G."/>
            <person name="Pati A."/>
            <person name="Brambilla E."/>
            <person name="Chen A."/>
            <person name="Palaniappan K."/>
            <person name="Land M."/>
            <person name="Hauser L."/>
            <person name="Chang Y."/>
            <person name="Jeffries C."/>
            <person name="Rohde M."/>
            <person name="Sikorski J."/>
            <person name="Spring S."/>
            <person name="Goker M."/>
            <person name="Detter J."/>
            <person name="Woyke T."/>
            <person name="Bristow J."/>
            <person name="Eisen J."/>
            <person name="Markowitz V."/>
            <person name="Hugenholtz P."/>
            <person name="Kyrpides N."/>
            <person name="Klenk H."/>
        </authorList>
    </citation>
    <scope>NUCLEOTIDE SEQUENCE [LARGE SCALE GENOMIC DNA]</scope>
    <source>
        <strain evidence="2">DSM 12680 / TGB-C1</strain>
    </source>
</reference>
<dbReference type="RefSeq" id="WP_013175385.1">
    <property type="nucleotide sequence ID" value="NC_014220.1"/>
</dbReference>
<evidence type="ECO:0008006" key="3">
    <source>
        <dbReference type="Google" id="ProtNLM"/>
    </source>
</evidence>
<dbReference type="STRING" id="643648.Slip_1210"/>
<protein>
    <recommendedName>
        <fullName evidence="3">DUF4264 domain-containing protein</fullName>
    </recommendedName>
</protein>
<reference evidence="1 2" key="2">
    <citation type="journal article" date="2010" name="Stand. Genomic Sci.">
        <title>Complete genome sequence of Syntrophothermus lipocalidus type strain (TGB-C1).</title>
        <authorList>
            <person name="Djao O.D."/>
            <person name="Zhang X."/>
            <person name="Lucas S."/>
            <person name="Lapidus A."/>
            <person name="Del Rio T.G."/>
            <person name="Nolan M."/>
            <person name="Tice H."/>
            <person name="Cheng J.F."/>
            <person name="Han C."/>
            <person name="Tapia R."/>
            <person name="Goodwin L."/>
            <person name="Pitluck S."/>
            <person name="Liolios K."/>
            <person name="Ivanova N."/>
            <person name="Mavromatis K."/>
            <person name="Mikhailova N."/>
            <person name="Ovchinnikova G."/>
            <person name="Pati A."/>
            <person name="Brambilla E."/>
            <person name="Chen A."/>
            <person name="Palaniappan K."/>
            <person name="Land M."/>
            <person name="Hauser L."/>
            <person name="Chang Y.J."/>
            <person name="Jeffries C.D."/>
            <person name="Rohde M."/>
            <person name="Sikorski J."/>
            <person name="Spring S."/>
            <person name="Goker M."/>
            <person name="Detter J.C."/>
            <person name="Woyke T."/>
            <person name="Bristow J."/>
            <person name="Eisen J.A."/>
            <person name="Markowitz V."/>
            <person name="Hugenholtz P."/>
            <person name="Kyrpides N.C."/>
            <person name="Klenk H.P."/>
        </authorList>
    </citation>
    <scope>NUCLEOTIDE SEQUENCE [LARGE SCALE GENOMIC DNA]</scope>
    <source>
        <strain evidence="2">DSM 12680 / TGB-C1</strain>
    </source>
</reference>
<sequence length="61" mass="7134">MNNNQGEQNGLQLIARKTFRANDELVKVVDFLNKHLKDRKVLFGLTKDRDGQEMTINIYEI</sequence>
<dbReference type="AlphaFoldDB" id="D7CMP8"/>
<organism evidence="1 2">
    <name type="scientific">Syntrophothermus lipocalidus (strain DSM 12680 / TGB-C1)</name>
    <dbReference type="NCBI Taxonomy" id="643648"/>
    <lineage>
        <taxon>Bacteria</taxon>
        <taxon>Bacillati</taxon>
        <taxon>Bacillota</taxon>
        <taxon>Clostridia</taxon>
        <taxon>Eubacteriales</taxon>
        <taxon>Syntrophomonadaceae</taxon>
        <taxon>Syntrophothermus</taxon>
    </lineage>
</organism>
<dbReference type="KEGG" id="slp:Slip_1210"/>
<dbReference type="eggNOG" id="ENOG50326NV">
    <property type="taxonomic scope" value="Bacteria"/>
</dbReference>
<dbReference type="OrthoDB" id="2382360at2"/>
<gene>
    <name evidence="1" type="ordered locus">Slip_1210</name>
</gene>
<evidence type="ECO:0000313" key="1">
    <source>
        <dbReference type="EMBL" id="ADI01983.1"/>
    </source>
</evidence>
<proteinExistence type="predicted"/>
<dbReference type="Proteomes" id="UP000000378">
    <property type="component" value="Chromosome"/>
</dbReference>
<dbReference type="InterPro" id="IPR012190">
    <property type="entry name" value="UCP036698"/>
</dbReference>
<dbReference type="HOGENOM" id="CLU_197380_0_0_9"/>
<accession>D7CMP8</accession>